<reference evidence="1 2" key="1">
    <citation type="submission" date="2020-06" db="EMBL/GenBank/DDBJ databases">
        <authorList>
            <person name="Li R."/>
            <person name="Bekaert M."/>
        </authorList>
    </citation>
    <scope>NUCLEOTIDE SEQUENCE [LARGE SCALE GENOMIC DNA]</scope>
    <source>
        <strain evidence="2">wild</strain>
    </source>
</reference>
<evidence type="ECO:0000313" key="2">
    <source>
        <dbReference type="Proteomes" id="UP000507470"/>
    </source>
</evidence>
<evidence type="ECO:0008006" key="3">
    <source>
        <dbReference type="Google" id="ProtNLM"/>
    </source>
</evidence>
<dbReference type="PANTHER" id="PTHR21446:SF13">
    <property type="entry name" value="DUF3504 DOMAIN-CONTAINING PROTEIN"/>
    <property type="match status" value="1"/>
</dbReference>
<gene>
    <name evidence="1" type="ORF">MCOR_33016</name>
</gene>
<organism evidence="1 2">
    <name type="scientific">Mytilus coruscus</name>
    <name type="common">Sea mussel</name>
    <dbReference type="NCBI Taxonomy" id="42192"/>
    <lineage>
        <taxon>Eukaryota</taxon>
        <taxon>Metazoa</taxon>
        <taxon>Spiralia</taxon>
        <taxon>Lophotrochozoa</taxon>
        <taxon>Mollusca</taxon>
        <taxon>Bivalvia</taxon>
        <taxon>Autobranchia</taxon>
        <taxon>Pteriomorphia</taxon>
        <taxon>Mytilida</taxon>
        <taxon>Mytiloidea</taxon>
        <taxon>Mytilidae</taxon>
        <taxon>Mytilinae</taxon>
        <taxon>Mytilus</taxon>
    </lineage>
</organism>
<evidence type="ECO:0000313" key="1">
    <source>
        <dbReference type="EMBL" id="CAC5398657.1"/>
    </source>
</evidence>
<dbReference type="EMBL" id="CACVKT020005967">
    <property type="protein sequence ID" value="CAC5398657.1"/>
    <property type="molecule type" value="Genomic_DNA"/>
</dbReference>
<proteinExistence type="predicted"/>
<accession>A0A6J8CTH0</accession>
<dbReference type="Proteomes" id="UP000507470">
    <property type="component" value="Unassembled WGS sequence"/>
</dbReference>
<dbReference type="PANTHER" id="PTHR21446">
    <property type="entry name" value="DUF3504 DOMAIN-CONTAINING PROTEIN"/>
    <property type="match status" value="1"/>
</dbReference>
<protein>
    <recommendedName>
        <fullName evidence="3">DUF3504 domain-containing protein</fullName>
    </recommendedName>
</protein>
<keyword evidence="2" id="KW-1185">Reference proteome</keyword>
<dbReference type="InterPro" id="IPR052787">
    <property type="entry name" value="MAVS"/>
</dbReference>
<dbReference type="OrthoDB" id="5987810at2759"/>
<name>A0A6J8CTH0_MYTCO</name>
<dbReference type="AlphaFoldDB" id="A0A6J8CTH0"/>
<sequence>MADGFDLMDFLDMDNIVLSQAAAELEEEYMEDVLLCQAGDSPAIDVAPFDENYVAHDTFETDFDIMQDRSARAKHDDKIPDLHLMDAESMDFWLQRFIMEAKKKGGDYPPKFLYYIFCGLLRHIRDMNVNDKNFLDEKDGRFAPFRRVLDAKMIDLLPKGLGTIQYHTRMKNWCTRYIIAYYEEYLKAVGSGTFNRKPLKMDGKDRFRYGKSAVGVNKLHGLMRELCQKGGLLGNYKNHSRKRTIHAGIDEQEIMTRIGHRSTASVRA</sequence>